<dbReference type="UniPathway" id="UPA00109">
    <property type="reaction ID" value="UER00186"/>
</dbReference>
<dbReference type="InterPro" id="IPR001345">
    <property type="entry name" value="PG/BPGM_mutase_AS"/>
</dbReference>
<dbReference type="InterPro" id="IPR005952">
    <property type="entry name" value="Phosphogly_mut1"/>
</dbReference>
<protein>
    <recommendedName>
        <fullName evidence="10">Phosphoglycerate mutase</fullName>
        <ecNumber evidence="10">5.4.2.11</ecNumber>
    </recommendedName>
</protein>
<dbReference type="Proteomes" id="UP000501346">
    <property type="component" value="Chromosome ScIV"/>
</dbReference>
<dbReference type="AlphaFoldDB" id="A0A6C1DPL0"/>
<evidence type="ECO:0000256" key="5">
    <source>
        <dbReference type="ARBA" id="ARBA00023235"/>
    </source>
</evidence>
<evidence type="ECO:0000256" key="1">
    <source>
        <dbReference type="ARBA" id="ARBA00000380"/>
    </source>
</evidence>
<dbReference type="InterPro" id="IPR029033">
    <property type="entry name" value="His_PPase_superfam"/>
</dbReference>
<feature type="binding site" evidence="8">
    <location>
        <position position="73"/>
    </location>
    <ligand>
        <name>substrate</name>
    </ligand>
</feature>
<evidence type="ECO:0000256" key="8">
    <source>
        <dbReference type="PIRSR" id="PIRSR613078-2"/>
    </source>
</evidence>
<evidence type="ECO:0000256" key="10">
    <source>
        <dbReference type="RuleBase" id="RU004511"/>
    </source>
</evidence>
<evidence type="ECO:0000256" key="4">
    <source>
        <dbReference type="ARBA" id="ARBA00023152"/>
    </source>
</evidence>
<accession>A0A6C1DPL0</accession>
<comment type="similarity">
    <text evidence="3 10">Belongs to the phosphoglycerate mutase family. BPG-dependent PGAM subfamily.</text>
</comment>
<reference evidence="11 12" key="1">
    <citation type="journal article" date="2019" name="BMC Genomics">
        <title>Chromosome level assembly and comparative genome analysis confirm lager-brewing yeasts originated from a single hybridization.</title>
        <authorList>
            <person name="Salazar A.N."/>
            <person name="Gorter de Vries A.R."/>
            <person name="van den Broek M."/>
            <person name="Brouwers N."/>
            <person name="de la Torre Cortes P."/>
            <person name="Kuijpers N.G.A."/>
            <person name="Daran J.G."/>
            <person name="Abeel T."/>
        </authorList>
    </citation>
    <scope>NUCLEOTIDE SEQUENCE [LARGE SCALE GENOMIC DNA]</scope>
    <source>
        <strain evidence="11 12">CBS 1483</strain>
    </source>
</reference>
<evidence type="ECO:0000256" key="2">
    <source>
        <dbReference type="ARBA" id="ARBA00004798"/>
    </source>
</evidence>
<evidence type="ECO:0000256" key="7">
    <source>
        <dbReference type="PIRSR" id="PIRSR613078-1"/>
    </source>
</evidence>
<evidence type="ECO:0000256" key="6">
    <source>
        <dbReference type="ARBA" id="ARBA00055250"/>
    </source>
</evidence>
<sequence>MTASTPSNVMTLFLLRHGQSELNHENIFCGWIDAKLTEKGKEQARHSAELIEQYCKANNLRLPQIGYTSRLIRTQQTIETMCEEFKLKPQLQVVYDFNKIKLGDEFGSDDKDNMKILILQTWRLNERHYGSWQGQRKPNVLKEYGKDKYMFIRRDYEGKPPPVDLDREMIQQENEKGSSTGYEFKEPNRQIKYELECSNHDIVLPDSESLREVVYRLNPFLQNVILKLANQYDESSCLIVGHGSSVRSLLKILEGISDDDIKNVDIPNGIPLVVELDKNNGLKFIRKFYLDPESAKINAEKVRNEGFIKNP</sequence>
<dbReference type="NCBIfam" id="TIGR01258">
    <property type="entry name" value="pgm_1"/>
    <property type="match status" value="1"/>
</dbReference>
<comment type="function">
    <text evidence="6">Could be non-functional.</text>
</comment>
<feature type="binding site" evidence="8">
    <location>
        <begin position="16"/>
        <end position="23"/>
    </location>
    <ligand>
        <name>substrate</name>
    </ligand>
</feature>
<dbReference type="SUPFAM" id="SSF53254">
    <property type="entry name" value="Phosphoglycerate mutase-like"/>
    <property type="match status" value="1"/>
</dbReference>
<evidence type="ECO:0000256" key="9">
    <source>
        <dbReference type="PIRSR" id="PIRSR613078-3"/>
    </source>
</evidence>
<feature type="binding site" evidence="8">
    <location>
        <begin position="153"/>
        <end position="154"/>
    </location>
    <ligand>
        <name>substrate</name>
    </ligand>
</feature>
<dbReference type="EMBL" id="CP048985">
    <property type="protein sequence ID" value="QID78513.1"/>
    <property type="molecule type" value="Genomic_DNA"/>
</dbReference>
<gene>
    <name evidence="11" type="primary">GPM2_1</name>
    <name evidence="11" type="ORF">GRS66_000721</name>
</gene>
<evidence type="ECO:0000313" key="12">
    <source>
        <dbReference type="Proteomes" id="UP000501346"/>
    </source>
</evidence>
<feature type="active site" description="Proton donor/acceptor" evidence="7">
    <location>
        <position position="126"/>
    </location>
</feature>
<keyword evidence="12" id="KW-1185">Reference proteome</keyword>
<dbReference type="PANTHER" id="PTHR11931">
    <property type="entry name" value="PHOSPHOGLYCERATE MUTASE"/>
    <property type="match status" value="1"/>
</dbReference>
<feature type="active site" description="Tele-phosphohistidine intermediate" evidence="7">
    <location>
        <position position="17"/>
    </location>
</feature>
<dbReference type="PIRSF" id="PIRSF000709">
    <property type="entry name" value="6PFK_2-Ptase"/>
    <property type="match status" value="1"/>
</dbReference>
<dbReference type="PROSITE" id="PS00175">
    <property type="entry name" value="PG_MUTASE"/>
    <property type="match status" value="1"/>
</dbReference>
<feature type="site" description="Transition state stabilizer" evidence="9">
    <location>
        <position position="242"/>
    </location>
</feature>
<dbReference type="FunFam" id="3.40.50.1240:FF:000040">
    <property type="entry name" value="Phosphoglycerate mutase"/>
    <property type="match status" value="1"/>
</dbReference>
<dbReference type="CDD" id="cd07067">
    <property type="entry name" value="HP_PGM_like"/>
    <property type="match status" value="1"/>
</dbReference>
<dbReference type="Pfam" id="PF00300">
    <property type="entry name" value="His_Phos_1"/>
    <property type="match status" value="2"/>
</dbReference>
<feature type="binding site" evidence="8">
    <location>
        <position position="137"/>
    </location>
    <ligand>
        <name>substrate</name>
    </ligand>
</feature>
<organism evidence="11 12">
    <name type="scientific">Saccharomyces pastorianus</name>
    <name type="common">Lager yeast</name>
    <name type="synonym">Saccharomyces cerevisiae x Saccharomyces eubayanus</name>
    <dbReference type="NCBI Taxonomy" id="27292"/>
    <lineage>
        <taxon>Eukaryota</taxon>
        <taxon>Fungi</taxon>
        <taxon>Dikarya</taxon>
        <taxon>Ascomycota</taxon>
        <taxon>Saccharomycotina</taxon>
        <taxon>Saccharomycetes</taxon>
        <taxon>Saccharomycetales</taxon>
        <taxon>Saccharomycetaceae</taxon>
        <taxon>Saccharomyces</taxon>
    </lineage>
</organism>
<evidence type="ECO:0000256" key="3">
    <source>
        <dbReference type="ARBA" id="ARBA00006717"/>
    </source>
</evidence>
<dbReference type="InterPro" id="IPR013078">
    <property type="entry name" value="His_Pase_superF_clade-1"/>
</dbReference>
<comment type="pathway">
    <text evidence="2 10">Carbohydrate degradation; glycolysis; pyruvate from D-glyceraldehyde 3-phosphate: step 3/5.</text>
</comment>
<dbReference type="HAMAP" id="MF_01039">
    <property type="entry name" value="PGAM_GpmA"/>
    <property type="match status" value="1"/>
</dbReference>
<dbReference type="OrthoDB" id="354304at2759"/>
<proteinExistence type="inferred from homology"/>
<feature type="binding site" evidence="8">
    <location>
        <begin position="126"/>
        <end position="129"/>
    </location>
    <ligand>
        <name>substrate</name>
    </ligand>
</feature>
<comment type="catalytic activity">
    <reaction evidence="1 10">
        <text>(2R)-2-phosphoglycerate = (2R)-3-phosphoglycerate</text>
        <dbReference type="Rhea" id="RHEA:15901"/>
        <dbReference type="ChEBI" id="CHEBI:58272"/>
        <dbReference type="ChEBI" id="CHEBI:58289"/>
        <dbReference type="EC" id="5.4.2.11"/>
    </reaction>
</comment>
<evidence type="ECO:0000313" key="11">
    <source>
        <dbReference type="EMBL" id="QID78513.1"/>
    </source>
</evidence>
<dbReference type="GO" id="GO:0006096">
    <property type="term" value="P:glycolytic process"/>
    <property type="evidence" value="ECO:0007669"/>
    <property type="project" value="UniProtKB-UniPathway"/>
</dbReference>
<dbReference type="GO" id="GO:0004619">
    <property type="term" value="F:phosphoglycerate mutase activity"/>
    <property type="evidence" value="ECO:0007669"/>
    <property type="project" value="UniProtKB-EC"/>
</dbReference>
<dbReference type="Gene3D" id="3.40.50.1240">
    <property type="entry name" value="Phosphoglycerate mutase-like"/>
    <property type="match status" value="1"/>
</dbReference>
<name>A0A6C1DPL0_SACPS</name>
<keyword evidence="4 10" id="KW-0324">Glycolysis</keyword>
<dbReference type="EC" id="5.4.2.11" evidence="10"/>
<dbReference type="SMART" id="SM00855">
    <property type="entry name" value="PGAM"/>
    <property type="match status" value="1"/>
</dbReference>
<keyword evidence="5 10" id="KW-0413">Isomerase</keyword>